<dbReference type="SUPFAM" id="SSF55729">
    <property type="entry name" value="Acyl-CoA N-acyltransferases (Nat)"/>
    <property type="match status" value="1"/>
</dbReference>
<name>A0A4R2RCJ2_9RHOB</name>
<dbReference type="RefSeq" id="WP_132951673.1">
    <property type="nucleotide sequence ID" value="NZ_SLXU01000009.1"/>
</dbReference>
<keyword evidence="3" id="KW-1185">Reference proteome</keyword>
<reference evidence="2 3" key="1">
    <citation type="submission" date="2019-03" db="EMBL/GenBank/DDBJ databases">
        <title>Genomic Encyclopedia of Type Strains, Phase IV (KMG-IV): sequencing the most valuable type-strain genomes for metagenomic binning, comparative biology and taxonomic classification.</title>
        <authorList>
            <person name="Goeker M."/>
        </authorList>
    </citation>
    <scope>NUCLEOTIDE SEQUENCE [LARGE SCALE GENOMIC DNA]</scope>
    <source>
        <strain evidence="2 3">DSM 24766</strain>
    </source>
</reference>
<dbReference type="AlphaFoldDB" id="A0A4R2RCJ2"/>
<gene>
    <name evidence="2" type="ORF">EV663_10929</name>
</gene>
<dbReference type="Pfam" id="PF13302">
    <property type="entry name" value="Acetyltransf_3"/>
    <property type="match status" value="1"/>
</dbReference>
<sequence>MNAADDFHIETPRLTLRPFAGEDLRTLARIATDPRVAPMMGTIPVPWPEREMRLWVDRARFRGTVGFRLAIAKRQGGVIGTIGLGGAPASLAYFLDPAHWGRGYATEAARVFLAGCFARFPGLDVVGADHYFDNPASGRVLEKLGFRPTGRGIGHSRARLEPAANIHYRLWRSSFEARHEIP</sequence>
<dbReference type="PANTHER" id="PTHR43792">
    <property type="entry name" value="GNAT FAMILY, PUTATIVE (AFU_ORTHOLOGUE AFUA_3G00765)-RELATED-RELATED"/>
    <property type="match status" value="1"/>
</dbReference>
<organism evidence="2 3">
    <name type="scientific">Rhodovulum bhavnagarense</name>
    <dbReference type="NCBI Taxonomy" id="992286"/>
    <lineage>
        <taxon>Bacteria</taxon>
        <taxon>Pseudomonadati</taxon>
        <taxon>Pseudomonadota</taxon>
        <taxon>Alphaproteobacteria</taxon>
        <taxon>Rhodobacterales</taxon>
        <taxon>Paracoccaceae</taxon>
        <taxon>Rhodovulum</taxon>
    </lineage>
</organism>
<proteinExistence type="predicted"/>
<dbReference type="Proteomes" id="UP000295050">
    <property type="component" value="Unassembled WGS sequence"/>
</dbReference>
<dbReference type="Gene3D" id="3.40.630.30">
    <property type="match status" value="1"/>
</dbReference>
<dbReference type="GO" id="GO:0016747">
    <property type="term" value="F:acyltransferase activity, transferring groups other than amino-acyl groups"/>
    <property type="evidence" value="ECO:0007669"/>
    <property type="project" value="InterPro"/>
</dbReference>
<dbReference type="OrthoDB" id="9804153at2"/>
<evidence type="ECO:0000313" key="3">
    <source>
        <dbReference type="Proteomes" id="UP000295050"/>
    </source>
</evidence>
<accession>A0A4R2RCJ2</accession>
<dbReference type="InterPro" id="IPR016181">
    <property type="entry name" value="Acyl_CoA_acyltransferase"/>
</dbReference>
<dbReference type="PROSITE" id="PS51186">
    <property type="entry name" value="GNAT"/>
    <property type="match status" value="1"/>
</dbReference>
<evidence type="ECO:0000259" key="1">
    <source>
        <dbReference type="PROSITE" id="PS51186"/>
    </source>
</evidence>
<dbReference type="InterPro" id="IPR051531">
    <property type="entry name" value="N-acetyltransferase"/>
</dbReference>
<dbReference type="InterPro" id="IPR000182">
    <property type="entry name" value="GNAT_dom"/>
</dbReference>
<keyword evidence="2" id="KW-0808">Transferase</keyword>
<comment type="caution">
    <text evidence="2">The sequence shown here is derived from an EMBL/GenBank/DDBJ whole genome shotgun (WGS) entry which is preliminary data.</text>
</comment>
<protein>
    <submittedName>
        <fullName evidence="2">RimJ/RimL family protein N-acetyltransferase</fullName>
    </submittedName>
</protein>
<dbReference type="EMBL" id="SLXU01000009">
    <property type="protein sequence ID" value="TCP60523.1"/>
    <property type="molecule type" value="Genomic_DNA"/>
</dbReference>
<evidence type="ECO:0000313" key="2">
    <source>
        <dbReference type="EMBL" id="TCP60523.1"/>
    </source>
</evidence>
<feature type="domain" description="N-acetyltransferase" evidence="1">
    <location>
        <begin position="14"/>
        <end position="173"/>
    </location>
</feature>